<comment type="subcellular location">
    <subcellularLocation>
        <location evidence="1">Membrane</location>
        <topology evidence="1">Multi-pass membrane protein</topology>
    </subcellularLocation>
</comment>
<dbReference type="Pfam" id="PF01554">
    <property type="entry name" value="MatE"/>
    <property type="match status" value="2"/>
</dbReference>
<feature type="transmembrane region" description="Helical" evidence="6">
    <location>
        <begin position="350"/>
        <end position="368"/>
    </location>
</feature>
<evidence type="ECO:0000256" key="1">
    <source>
        <dbReference type="ARBA" id="ARBA00004141"/>
    </source>
</evidence>
<dbReference type="AlphaFoldDB" id="A0AAW1RGD8"/>
<feature type="transmembrane region" description="Helical" evidence="6">
    <location>
        <begin position="416"/>
        <end position="437"/>
    </location>
</feature>
<evidence type="ECO:0000256" key="4">
    <source>
        <dbReference type="ARBA" id="ARBA00022989"/>
    </source>
</evidence>
<dbReference type="GO" id="GO:1990961">
    <property type="term" value="P:xenobiotic detoxification by transmembrane export across the plasma membrane"/>
    <property type="evidence" value="ECO:0007669"/>
    <property type="project" value="InterPro"/>
</dbReference>
<dbReference type="EMBL" id="JALJOS010000011">
    <property type="protein sequence ID" value="KAK9833160.1"/>
    <property type="molecule type" value="Genomic_DNA"/>
</dbReference>
<comment type="caution">
    <text evidence="8">The sequence shown here is derived from an EMBL/GenBank/DDBJ whole genome shotgun (WGS) entry which is preliminary data.</text>
</comment>
<dbReference type="PANTHER" id="PTHR11206">
    <property type="entry name" value="MULTIDRUG RESISTANCE PROTEIN"/>
    <property type="match status" value="1"/>
</dbReference>
<evidence type="ECO:0000256" key="3">
    <source>
        <dbReference type="ARBA" id="ARBA00022692"/>
    </source>
</evidence>
<evidence type="ECO:0000313" key="8">
    <source>
        <dbReference type="EMBL" id="KAK9833160.1"/>
    </source>
</evidence>
<feature type="transmembrane region" description="Helical" evidence="6">
    <location>
        <begin position="101"/>
        <end position="124"/>
    </location>
</feature>
<organism evidence="8 9">
    <name type="scientific">Apatococcus lobatus</name>
    <dbReference type="NCBI Taxonomy" id="904363"/>
    <lineage>
        <taxon>Eukaryota</taxon>
        <taxon>Viridiplantae</taxon>
        <taxon>Chlorophyta</taxon>
        <taxon>core chlorophytes</taxon>
        <taxon>Trebouxiophyceae</taxon>
        <taxon>Chlorellales</taxon>
        <taxon>Chlorellaceae</taxon>
        <taxon>Apatococcus</taxon>
    </lineage>
</organism>
<keyword evidence="5 6" id="KW-0472">Membrane</keyword>
<feature type="transmembrane region" description="Helical" evidence="6">
    <location>
        <begin position="282"/>
        <end position="299"/>
    </location>
</feature>
<name>A0AAW1RGD8_9CHLO</name>
<keyword evidence="9" id="KW-1185">Reference proteome</keyword>
<dbReference type="GO" id="GO:0042910">
    <property type="term" value="F:xenobiotic transmembrane transporter activity"/>
    <property type="evidence" value="ECO:0007669"/>
    <property type="project" value="InterPro"/>
</dbReference>
<keyword evidence="3 6" id="KW-0812">Transmembrane</keyword>
<feature type="region of interest" description="Disordered" evidence="7">
    <location>
        <begin position="1068"/>
        <end position="1098"/>
    </location>
</feature>
<feature type="transmembrane region" description="Helical" evidence="6">
    <location>
        <begin position="197"/>
        <end position="219"/>
    </location>
</feature>
<comment type="caution">
    <text evidence="6">Lacks conserved residue(s) required for the propagation of feature annotation.</text>
</comment>
<dbReference type="SUPFAM" id="SSF48452">
    <property type="entry name" value="TPR-like"/>
    <property type="match status" value="1"/>
</dbReference>
<dbReference type="InterPro" id="IPR045069">
    <property type="entry name" value="MATE_euk"/>
</dbReference>
<dbReference type="NCBIfam" id="TIGR00797">
    <property type="entry name" value="matE"/>
    <property type="match status" value="1"/>
</dbReference>
<feature type="transmembrane region" description="Helical" evidence="6">
    <location>
        <begin position="239"/>
        <end position="262"/>
    </location>
</feature>
<evidence type="ECO:0000256" key="6">
    <source>
        <dbReference type="RuleBase" id="RU004914"/>
    </source>
</evidence>
<accession>A0AAW1RGD8</accession>
<evidence type="ECO:0000256" key="5">
    <source>
        <dbReference type="ARBA" id="ARBA00023136"/>
    </source>
</evidence>
<gene>
    <name evidence="8" type="ORF">WJX74_008740</name>
</gene>
<sequence>MGKVKRELRIDLGELKSLLVLAVPVFLTFASNRLLATISLSFVGRLGPTELAAAGLATSLANVTGDSVLTGIANALQTLCGQAFGAKAFKEVGNWWQRAVLILWVTCIPITALWTYASPILVAIGQEPQVAEMAALYLRTRLPGIWAFAAFQATQQYLQSQGIVNPSMYCGIVVAILHPLWNSLFINNFGWGMQGAAAAYAFSNILQLVSLLVVVFAAGYQKDTFDGLSSSALKGWGTFLKLGLPSLFMLGEWWACEIVVLLSGKLPNAEQSLSAMNIFMETNALSFMLPLGLSIGIAIRTANELGAGQGKRAERAASVAIAVATADAVVMGAVILATRRMIPNIFTKDAAVAAVTGRVLLVMAFYIALDGLQGVLGGVLRGSGRQLITTPVMFVSYYVIALPAAYLMGFTFNMGVMGLSMGMLLGATCNVSVYIFMCATTNWNGAVREALKRSGRNAEQTEMLIQENVARNHAQEEMDGRNGQNFVFDYQQANSKSLPGAYLSAFPGKQDALLEVSQSGQKRCALLLVVSSYSSQPGLLVSTMRGPRKGPGPVGKAERVRHKIAVAMRRMDWQHTAQLLDMAIRDCPNADLHHARALVSWISNDTAWALWHAREATVISLEAWAPCVPELSLYGQIAAFSSSASRTAEAANLYLEEALNCFQMASRQKPSDPRLLSCEAFALFRLKRYPEALMTARRCLDMYDGFPKPPHVQRLKSSLERARTELHHMGPWFRRQLIQWMAQEIACNGSLMWQTSDLLVALPALLGEASHDCNTASQSRLELADMLHQIGKLGISPPDLQSAMQLVHVELPGCKHRRSMHASSLDSPANSDVSPIEEPDVTFHLSAFLRSVQNPNADSSPFEETQVTYDAALRLSKRNSQQAAHKHMLEKAFTAHERPHASLIPPLQTALQDCLGWGPIQIPWLRAACNPTPELTAIQHFLATHRSTGMERLQAAMLAPDSVIVAGSRACNDHQLYYQSPTHGLMELMGPRIPSYLQEALALRFIQAALPLRRQSQAETSENEKLRAGMKKARKLVGLRQARRLLGLAVSKHGHPESTALRLRYQATQDLPEQPDECSARWKKKGEDEQMSPGQTVG</sequence>
<evidence type="ECO:0000256" key="2">
    <source>
        <dbReference type="ARBA" id="ARBA00010199"/>
    </source>
</evidence>
<protein>
    <recommendedName>
        <fullName evidence="6">Protein DETOXIFICATION</fullName>
    </recommendedName>
    <alternativeName>
        <fullName evidence="6">Multidrug and toxic compound extrusion protein</fullName>
    </alternativeName>
</protein>
<dbReference type="Proteomes" id="UP001438707">
    <property type="component" value="Unassembled WGS sequence"/>
</dbReference>
<reference evidence="8 9" key="1">
    <citation type="journal article" date="2024" name="Nat. Commun.">
        <title>Phylogenomics reveals the evolutionary origins of lichenization in chlorophyte algae.</title>
        <authorList>
            <person name="Puginier C."/>
            <person name="Libourel C."/>
            <person name="Otte J."/>
            <person name="Skaloud P."/>
            <person name="Haon M."/>
            <person name="Grisel S."/>
            <person name="Petersen M."/>
            <person name="Berrin J.G."/>
            <person name="Delaux P.M."/>
            <person name="Dal Grande F."/>
            <person name="Keller J."/>
        </authorList>
    </citation>
    <scope>NUCLEOTIDE SEQUENCE [LARGE SCALE GENOMIC DNA]</scope>
    <source>
        <strain evidence="8 9">SAG 2145</strain>
    </source>
</reference>
<evidence type="ECO:0000313" key="9">
    <source>
        <dbReference type="Proteomes" id="UP001438707"/>
    </source>
</evidence>
<proteinExistence type="inferred from homology"/>
<dbReference type="GO" id="GO:0015297">
    <property type="term" value="F:antiporter activity"/>
    <property type="evidence" value="ECO:0007669"/>
    <property type="project" value="InterPro"/>
</dbReference>
<dbReference type="CDD" id="cd13132">
    <property type="entry name" value="MATE_eukaryotic"/>
    <property type="match status" value="1"/>
</dbReference>
<keyword evidence="4 6" id="KW-1133">Transmembrane helix</keyword>
<dbReference type="Gene3D" id="1.25.40.10">
    <property type="entry name" value="Tetratricopeptide repeat domain"/>
    <property type="match status" value="1"/>
</dbReference>
<feature type="transmembrane region" description="Helical" evidence="6">
    <location>
        <begin position="388"/>
        <end position="409"/>
    </location>
</feature>
<feature type="transmembrane region" description="Helical" evidence="6">
    <location>
        <begin position="166"/>
        <end position="185"/>
    </location>
</feature>
<dbReference type="InterPro" id="IPR002528">
    <property type="entry name" value="MATE_fam"/>
</dbReference>
<dbReference type="GO" id="GO:0016020">
    <property type="term" value="C:membrane"/>
    <property type="evidence" value="ECO:0007669"/>
    <property type="project" value="UniProtKB-SubCell"/>
</dbReference>
<dbReference type="InterPro" id="IPR011990">
    <property type="entry name" value="TPR-like_helical_dom_sf"/>
</dbReference>
<feature type="transmembrane region" description="Helical" evidence="6">
    <location>
        <begin position="319"/>
        <end position="338"/>
    </location>
</feature>
<comment type="similarity">
    <text evidence="2 6">Belongs to the multi antimicrobial extrusion (MATE) (TC 2.A.66.1) family.</text>
</comment>
<evidence type="ECO:0000256" key="7">
    <source>
        <dbReference type="SAM" id="MobiDB-lite"/>
    </source>
</evidence>